<keyword evidence="8" id="KW-1185">Reference proteome</keyword>
<dbReference type="SUPFAM" id="SSF52283">
    <property type="entry name" value="Formate/glycerate dehydrogenase catalytic domain-like"/>
    <property type="match status" value="1"/>
</dbReference>
<name>A0AAW5BEB5_9BACI</name>
<dbReference type="GO" id="GO:0016616">
    <property type="term" value="F:oxidoreductase activity, acting on the CH-OH group of donors, NAD or NADP as acceptor"/>
    <property type="evidence" value="ECO:0007669"/>
    <property type="project" value="InterPro"/>
</dbReference>
<dbReference type="SUPFAM" id="SSF51735">
    <property type="entry name" value="NAD(P)-binding Rossmann-fold domains"/>
    <property type="match status" value="1"/>
</dbReference>
<proteinExistence type="inferred from homology"/>
<dbReference type="Proteomes" id="UP001199631">
    <property type="component" value="Unassembled WGS sequence"/>
</dbReference>
<feature type="domain" description="D-isomer specific 2-hydroxyacid dehydrogenase NAD-binding" evidence="6">
    <location>
        <begin position="103"/>
        <end position="277"/>
    </location>
</feature>
<keyword evidence="2 4" id="KW-0560">Oxidoreductase</keyword>
<dbReference type="AlphaFoldDB" id="A0AAW5BEB5"/>
<organism evidence="7 8">
    <name type="scientific">Oceanobacillus jordanicus</name>
    <dbReference type="NCBI Taxonomy" id="2867266"/>
    <lineage>
        <taxon>Bacteria</taxon>
        <taxon>Bacillati</taxon>
        <taxon>Bacillota</taxon>
        <taxon>Bacilli</taxon>
        <taxon>Bacillales</taxon>
        <taxon>Bacillaceae</taxon>
        <taxon>Oceanobacillus</taxon>
    </lineage>
</organism>
<reference evidence="7 8" key="1">
    <citation type="journal article" date="2022" name="Evol. Bioinform. Online">
        <title>Draft Genome Sequence of Oceanobacillus jordanicus Strain GSFE11, a Halotolerant Plant Growth-Promoting Bacterial Endophyte Isolated From the Jordan Valley.</title>
        <authorList>
            <person name="Alhindi T."/>
            <person name="Albdaiwi R."/>
        </authorList>
    </citation>
    <scope>NUCLEOTIDE SEQUENCE [LARGE SCALE GENOMIC DNA]</scope>
    <source>
        <strain evidence="7 8">GSFE11</strain>
    </source>
</reference>
<evidence type="ECO:0000256" key="4">
    <source>
        <dbReference type="RuleBase" id="RU003719"/>
    </source>
</evidence>
<dbReference type="CDD" id="cd05300">
    <property type="entry name" value="2-Hacid_dh_1"/>
    <property type="match status" value="1"/>
</dbReference>
<dbReference type="GO" id="GO:0051287">
    <property type="term" value="F:NAD binding"/>
    <property type="evidence" value="ECO:0007669"/>
    <property type="project" value="InterPro"/>
</dbReference>
<feature type="domain" description="D-isomer specific 2-hydroxyacid dehydrogenase catalytic" evidence="5">
    <location>
        <begin position="3"/>
        <end position="277"/>
    </location>
</feature>
<dbReference type="InterPro" id="IPR006139">
    <property type="entry name" value="D-isomer_2_OHA_DH_cat_dom"/>
</dbReference>
<dbReference type="Pfam" id="PF00389">
    <property type="entry name" value="2-Hacid_dh"/>
    <property type="match status" value="1"/>
</dbReference>
<evidence type="ECO:0000256" key="2">
    <source>
        <dbReference type="ARBA" id="ARBA00023002"/>
    </source>
</evidence>
<protein>
    <submittedName>
        <fullName evidence="7">D-2-hydroxyacid dehydrogenase</fullName>
    </submittedName>
</protein>
<dbReference type="PANTHER" id="PTHR43333">
    <property type="entry name" value="2-HACID_DH_C DOMAIN-CONTAINING PROTEIN"/>
    <property type="match status" value="1"/>
</dbReference>
<dbReference type="InterPro" id="IPR036291">
    <property type="entry name" value="NAD(P)-bd_dom_sf"/>
</dbReference>
<evidence type="ECO:0000259" key="6">
    <source>
        <dbReference type="Pfam" id="PF02826"/>
    </source>
</evidence>
<comment type="similarity">
    <text evidence="1 4">Belongs to the D-isomer specific 2-hydroxyacid dehydrogenase family.</text>
</comment>
<evidence type="ECO:0000256" key="1">
    <source>
        <dbReference type="ARBA" id="ARBA00005854"/>
    </source>
</evidence>
<keyword evidence="3" id="KW-0520">NAD</keyword>
<dbReference type="Pfam" id="PF02826">
    <property type="entry name" value="2-Hacid_dh_C"/>
    <property type="match status" value="1"/>
</dbReference>
<dbReference type="EMBL" id="JAIFZM010000024">
    <property type="protein sequence ID" value="MCG3421184.1"/>
    <property type="molecule type" value="Genomic_DNA"/>
</dbReference>
<gene>
    <name evidence="7" type="ORF">K3T81_18725</name>
</gene>
<sequence length="315" mass="35556">MILFSSNVENKLQEKLIKANPTHQFIFCTNMDEAREILPKAEILVTYGEDLTEELINEATSLKWIMVISAGMEKMPLEAIKQRAILVTNARGIHRIPMAEYAISMILQVYRQTKKLIDHEKSHQWAKHLQMEELHGKTMVILGAGAIGQEVAKLASAFQVKTIGVSRSGASIDFFDEVHQMDTLPSLLPKADIFISILPSTNETRGILHYGHLEALPNHALFLNMGRGDVIASADIIRGVEQGQIAHAVLDVFEQEPLPADNPLWDNEFITLTPHISASSRHYEARALEIFQENLFIYNKEKKNYVNEIDVTRGY</sequence>
<dbReference type="InterPro" id="IPR006140">
    <property type="entry name" value="D-isomer_DH_NAD-bd"/>
</dbReference>
<evidence type="ECO:0000259" key="5">
    <source>
        <dbReference type="Pfam" id="PF00389"/>
    </source>
</evidence>
<dbReference type="PANTHER" id="PTHR43333:SF1">
    <property type="entry name" value="D-ISOMER SPECIFIC 2-HYDROXYACID DEHYDROGENASE NAD-BINDING DOMAIN-CONTAINING PROTEIN"/>
    <property type="match status" value="1"/>
</dbReference>
<evidence type="ECO:0000313" key="7">
    <source>
        <dbReference type="EMBL" id="MCG3421184.1"/>
    </source>
</evidence>
<accession>A0AAW5BEB5</accession>
<evidence type="ECO:0000313" key="8">
    <source>
        <dbReference type="Proteomes" id="UP001199631"/>
    </source>
</evidence>
<dbReference type="Gene3D" id="3.40.50.720">
    <property type="entry name" value="NAD(P)-binding Rossmann-like Domain"/>
    <property type="match status" value="2"/>
</dbReference>
<comment type="caution">
    <text evidence="7">The sequence shown here is derived from an EMBL/GenBank/DDBJ whole genome shotgun (WGS) entry which is preliminary data.</text>
</comment>
<evidence type="ECO:0000256" key="3">
    <source>
        <dbReference type="ARBA" id="ARBA00023027"/>
    </source>
</evidence>
<dbReference type="RefSeq" id="WP_238022140.1">
    <property type="nucleotide sequence ID" value="NZ_JAIFZM010000024.1"/>
</dbReference>